<gene>
    <name evidence="1" type="ORF">FFLO_05566</name>
</gene>
<protein>
    <submittedName>
        <fullName evidence="1">Uncharacterized protein</fullName>
    </submittedName>
</protein>
<sequence>MLIIDRIHPRFALLTPFLSLSPSVCQSSPRTVVGPAATSEVEMDAVSSEDAAAVVTVVSPPFSPSSLDRIADHFKLGFSRRSSLQL</sequence>
<reference evidence="1" key="1">
    <citation type="submission" date="2020-04" db="EMBL/GenBank/DDBJ databases">
        <title>Analysis of mating type loci in Filobasidium floriforme.</title>
        <authorList>
            <person name="Nowrousian M."/>
        </authorList>
    </citation>
    <scope>NUCLEOTIDE SEQUENCE</scope>
    <source>
        <strain evidence="1">CBS 6242</strain>
    </source>
</reference>
<organism evidence="1 2">
    <name type="scientific">Filobasidium floriforme</name>
    <dbReference type="NCBI Taxonomy" id="5210"/>
    <lineage>
        <taxon>Eukaryota</taxon>
        <taxon>Fungi</taxon>
        <taxon>Dikarya</taxon>
        <taxon>Basidiomycota</taxon>
        <taxon>Agaricomycotina</taxon>
        <taxon>Tremellomycetes</taxon>
        <taxon>Filobasidiales</taxon>
        <taxon>Filobasidiaceae</taxon>
        <taxon>Filobasidium</taxon>
    </lineage>
</organism>
<accession>A0A8K0JIT5</accession>
<name>A0A8K0JIT5_9TREE</name>
<comment type="caution">
    <text evidence="1">The sequence shown here is derived from an EMBL/GenBank/DDBJ whole genome shotgun (WGS) entry which is preliminary data.</text>
</comment>
<evidence type="ECO:0000313" key="1">
    <source>
        <dbReference type="EMBL" id="KAG7529550.1"/>
    </source>
</evidence>
<proteinExistence type="predicted"/>
<keyword evidence="2" id="KW-1185">Reference proteome</keyword>
<dbReference type="Proteomes" id="UP000812966">
    <property type="component" value="Unassembled WGS sequence"/>
</dbReference>
<evidence type="ECO:0000313" key="2">
    <source>
        <dbReference type="Proteomes" id="UP000812966"/>
    </source>
</evidence>
<dbReference type="AlphaFoldDB" id="A0A8K0JIT5"/>
<dbReference type="EMBL" id="JABELV010000145">
    <property type="protein sequence ID" value="KAG7529550.1"/>
    <property type="molecule type" value="Genomic_DNA"/>
</dbReference>